<sequence>MIVEMVDSEMRPRSVGIDWLAIPLKPPTSLPFLCNLQHLNEWDGLESFCHHQQRSLNDSDPSTETASSAVECEFTNGGLCGEVSGSSPLSPYYTVFVYRSVHRSKSSSSINSYLTVCIASEQVFA</sequence>
<reference evidence="2" key="1">
    <citation type="submission" date="2017-02" db="UniProtKB">
        <authorList>
            <consortium name="WormBaseParasite"/>
        </authorList>
    </citation>
    <scope>IDENTIFICATION</scope>
</reference>
<proteinExistence type="predicted"/>
<name>A0A0M3IL94_ASCLU</name>
<evidence type="ECO:0000313" key="1">
    <source>
        <dbReference type="Proteomes" id="UP000036681"/>
    </source>
</evidence>
<dbReference type="WBParaSite" id="ALUE_0001952201-mRNA-1">
    <property type="protein sequence ID" value="ALUE_0001952201-mRNA-1"/>
    <property type="gene ID" value="ALUE_0001952201"/>
</dbReference>
<organism evidence="1 2">
    <name type="scientific">Ascaris lumbricoides</name>
    <name type="common">Giant roundworm</name>
    <dbReference type="NCBI Taxonomy" id="6252"/>
    <lineage>
        <taxon>Eukaryota</taxon>
        <taxon>Metazoa</taxon>
        <taxon>Ecdysozoa</taxon>
        <taxon>Nematoda</taxon>
        <taxon>Chromadorea</taxon>
        <taxon>Rhabditida</taxon>
        <taxon>Spirurina</taxon>
        <taxon>Ascaridomorpha</taxon>
        <taxon>Ascaridoidea</taxon>
        <taxon>Ascarididae</taxon>
        <taxon>Ascaris</taxon>
    </lineage>
</organism>
<dbReference type="Proteomes" id="UP000036681">
    <property type="component" value="Unplaced"/>
</dbReference>
<dbReference type="AlphaFoldDB" id="A0A0M3IL94"/>
<accession>A0A0M3IL94</accession>
<evidence type="ECO:0000313" key="2">
    <source>
        <dbReference type="WBParaSite" id="ALUE_0001952201-mRNA-1"/>
    </source>
</evidence>
<protein>
    <submittedName>
        <fullName evidence="2">Uncharacterized protein</fullName>
    </submittedName>
</protein>
<keyword evidence="1" id="KW-1185">Reference proteome</keyword>